<proteinExistence type="predicted"/>
<organism evidence="1 2">
    <name type="scientific">Mycobacterium gordonae</name>
    <dbReference type="NCBI Taxonomy" id="1778"/>
    <lineage>
        <taxon>Bacteria</taxon>
        <taxon>Bacillati</taxon>
        <taxon>Actinomycetota</taxon>
        <taxon>Actinomycetes</taxon>
        <taxon>Mycobacteriales</taxon>
        <taxon>Mycobacteriaceae</taxon>
        <taxon>Mycobacterium</taxon>
    </lineage>
</organism>
<keyword evidence="2" id="KW-1185">Reference proteome</keyword>
<evidence type="ECO:0000313" key="2">
    <source>
        <dbReference type="Proteomes" id="UP000193928"/>
    </source>
</evidence>
<dbReference type="AlphaFoldDB" id="A0A1X1X8S5"/>
<evidence type="ECO:0000313" key="1">
    <source>
        <dbReference type="EMBL" id="ORV95224.1"/>
    </source>
</evidence>
<accession>A0A1X1X8S5</accession>
<dbReference type="EMBL" id="LQOY01000022">
    <property type="protein sequence ID" value="ORV95224.1"/>
    <property type="molecule type" value="Genomic_DNA"/>
</dbReference>
<name>A0A1X1X8S5_MYCGO</name>
<sequence>MRTLRGIELVRLGRWPAKTGIMRTTTQDLVSAIEAFNAGVVHRPALKLGHVEPLGEGDPAVGYVDAMRLSADGQALLADFVGVPAKLAEIMQYAYPQRSIEAAYDFRDQDGREWPMVILAVALLGAHGPAVTSLKSLADVEDLYAARARDCAVKVAAARRRRTQLTSKGIR</sequence>
<dbReference type="Proteomes" id="UP000193928">
    <property type="component" value="Unassembled WGS sequence"/>
</dbReference>
<reference evidence="1 2" key="1">
    <citation type="submission" date="2016-01" db="EMBL/GenBank/DDBJ databases">
        <title>The new phylogeny of the genus Mycobacterium.</title>
        <authorList>
            <person name="Tarcisio F."/>
            <person name="Conor M."/>
            <person name="Antonella G."/>
            <person name="Elisabetta G."/>
            <person name="Giulia F.S."/>
            <person name="Sara T."/>
            <person name="Anna F."/>
            <person name="Clotilde B."/>
            <person name="Roberto B."/>
            <person name="Veronica D.S."/>
            <person name="Fabio R."/>
            <person name="Monica P."/>
            <person name="Olivier J."/>
            <person name="Enrico T."/>
            <person name="Nicola S."/>
        </authorList>
    </citation>
    <scope>NUCLEOTIDE SEQUENCE [LARGE SCALE GENOMIC DNA]</scope>
    <source>
        <strain evidence="1 2">DSM 44160</strain>
    </source>
</reference>
<gene>
    <name evidence="1" type="ORF">AWC08_15345</name>
</gene>
<protein>
    <submittedName>
        <fullName evidence="1">Uncharacterized protein</fullName>
    </submittedName>
</protein>
<comment type="caution">
    <text evidence="1">The sequence shown here is derived from an EMBL/GenBank/DDBJ whole genome shotgun (WGS) entry which is preliminary data.</text>
</comment>